<keyword evidence="2" id="KW-1185">Reference proteome</keyword>
<sequence length="80" mass="8564">MRLGQSWLVEIEFDIVKNLNIEVELEGVAGRLEQAGWSDPGWAGRAGRAAGRLVGSRSTLISISKGEVEVKGVDGLGGQW</sequence>
<evidence type="ECO:0000313" key="2">
    <source>
        <dbReference type="Proteomes" id="UP001153365"/>
    </source>
</evidence>
<accession>A0AAV0B6F4</accession>
<protein>
    <submittedName>
        <fullName evidence="1">Uncharacterized protein</fullName>
    </submittedName>
</protein>
<dbReference type="AlphaFoldDB" id="A0AAV0B6F4"/>
<dbReference type="Proteomes" id="UP001153365">
    <property type="component" value="Unassembled WGS sequence"/>
</dbReference>
<organism evidence="1 2">
    <name type="scientific">Phakopsora pachyrhizi</name>
    <name type="common">Asian soybean rust disease fungus</name>
    <dbReference type="NCBI Taxonomy" id="170000"/>
    <lineage>
        <taxon>Eukaryota</taxon>
        <taxon>Fungi</taxon>
        <taxon>Dikarya</taxon>
        <taxon>Basidiomycota</taxon>
        <taxon>Pucciniomycotina</taxon>
        <taxon>Pucciniomycetes</taxon>
        <taxon>Pucciniales</taxon>
        <taxon>Phakopsoraceae</taxon>
        <taxon>Phakopsora</taxon>
    </lineage>
</organism>
<name>A0AAV0B6F4_PHAPC</name>
<dbReference type="EMBL" id="CALTRL010003288">
    <property type="protein sequence ID" value="CAH7680074.1"/>
    <property type="molecule type" value="Genomic_DNA"/>
</dbReference>
<gene>
    <name evidence="1" type="ORF">PPACK8108_LOCUS13306</name>
</gene>
<proteinExistence type="predicted"/>
<evidence type="ECO:0000313" key="1">
    <source>
        <dbReference type="EMBL" id="CAH7680074.1"/>
    </source>
</evidence>
<reference evidence="1" key="1">
    <citation type="submission" date="2022-06" db="EMBL/GenBank/DDBJ databases">
        <authorList>
            <consortium name="SYNGENTA / RWTH Aachen University"/>
        </authorList>
    </citation>
    <scope>NUCLEOTIDE SEQUENCE</scope>
</reference>
<comment type="caution">
    <text evidence="1">The sequence shown here is derived from an EMBL/GenBank/DDBJ whole genome shotgun (WGS) entry which is preliminary data.</text>
</comment>